<evidence type="ECO:0000313" key="1">
    <source>
        <dbReference type="EMBL" id="HJG29554.1"/>
    </source>
</evidence>
<organism evidence="1 2">
    <name type="scientific">Subdoligranulum variabile</name>
    <dbReference type="NCBI Taxonomy" id="214851"/>
    <lineage>
        <taxon>Bacteria</taxon>
        <taxon>Bacillati</taxon>
        <taxon>Bacillota</taxon>
        <taxon>Clostridia</taxon>
        <taxon>Eubacteriales</taxon>
        <taxon>Oscillospiraceae</taxon>
        <taxon>Subdoligranulum</taxon>
    </lineage>
</organism>
<sequence>KNLILNEECHVYRTYPKLELMPETEKALLQLSEYSSLYKYGVLFVNKNKLNKWILQFLIDIYGYDSLRALIALKGKKNKRCLYSVHSYMKHIENYLKL</sequence>
<feature type="non-terminal residue" evidence="1">
    <location>
        <position position="1"/>
    </location>
</feature>
<evidence type="ECO:0000313" key="2">
    <source>
        <dbReference type="Proteomes" id="UP000782880"/>
    </source>
</evidence>
<proteinExistence type="predicted"/>
<dbReference type="AlphaFoldDB" id="A0A921IMS7"/>
<dbReference type="EMBL" id="DYVE01000332">
    <property type="protein sequence ID" value="HJG29554.1"/>
    <property type="molecule type" value="Genomic_DNA"/>
</dbReference>
<accession>A0A921IMS7</accession>
<name>A0A921IMS7_9FIRM</name>
<reference evidence="1" key="1">
    <citation type="journal article" date="2021" name="PeerJ">
        <title>Extensive microbial diversity within the chicken gut microbiome revealed by metagenomics and culture.</title>
        <authorList>
            <person name="Gilroy R."/>
            <person name="Ravi A."/>
            <person name="Getino M."/>
            <person name="Pursley I."/>
            <person name="Horton D.L."/>
            <person name="Alikhan N.F."/>
            <person name="Baker D."/>
            <person name="Gharbi K."/>
            <person name="Hall N."/>
            <person name="Watson M."/>
            <person name="Adriaenssens E.M."/>
            <person name="Foster-Nyarko E."/>
            <person name="Jarju S."/>
            <person name="Secka A."/>
            <person name="Antonio M."/>
            <person name="Oren A."/>
            <person name="Chaudhuri R.R."/>
            <person name="La Ragione R."/>
            <person name="Hildebrand F."/>
            <person name="Pallen M.J."/>
        </authorList>
    </citation>
    <scope>NUCLEOTIDE SEQUENCE</scope>
    <source>
        <strain evidence="1">ChiBcec21-2208</strain>
    </source>
</reference>
<gene>
    <name evidence="1" type="ORF">K8V20_13030</name>
</gene>
<dbReference type="Proteomes" id="UP000782880">
    <property type="component" value="Unassembled WGS sequence"/>
</dbReference>
<comment type="caution">
    <text evidence="1">The sequence shown here is derived from an EMBL/GenBank/DDBJ whole genome shotgun (WGS) entry which is preliminary data.</text>
</comment>
<protein>
    <submittedName>
        <fullName evidence="1">Uncharacterized protein</fullName>
    </submittedName>
</protein>
<reference evidence="1" key="2">
    <citation type="submission" date="2021-09" db="EMBL/GenBank/DDBJ databases">
        <authorList>
            <person name="Gilroy R."/>
        </authorList>
    </citation>
    <scope>NUCLEOTIDE SEQUENCE</scope>
    <source>
        <strain evidence="1">ChiBcec21-2208</strain>
    </source>
</reference>